<organism evidence="2 3">
    <name type="scientific">Allacma fusca</name>
    <dbReference type="NCBI Taxonomy" id="39272"/>
    <lineage>
        <taxon>Eukaryota</taxon>
        <taxon>Metazoa</taxon>
        <taxon>Ecdysozoa</taxon>
        <taxon>Arthropoda</taxon>
        <taxon>Hexapoda</taxon>
        <taxon>Collembola</taxon>
        <taxon>Symphypleona</taxon>
        <taxon>Sminthuridae</taxon>
        <taxon>Allacma</taxon>
    </lineage>
</organism>
<name>A0A8J2JH84_9HEXA</name>
<dbReference type="EMBL" id="CAJVCH010041782">
    <property type="protein sequence ID" value="CAG7716870.1"/>
    <property type="molecule type" value="Genomic_DNA"/>
</dbReference>
<dbReference type="AlphaFoldDB" id="A0A8J2JH84"/>
<proteinExistence type="predicted"/>
<accession>A0A8J2JH84</accession>
<dbReference type="InterPro" id="IPR040676">
    <property type="entry name" value="DUF5641"/>
</dbReference>
<feature type="domain" description="DUF5641" evidence="1">
    <location>
        <begin position="2"/>
        <end position="66"/>
    </location>
</feature>
<evidence type="ECO:0000313" key="3">
    <source>
        <dbReference type="Proteomes" id="UP000708208"/>
    </source>
</evidence>
<comment type="caution">
    <text evidence="2">The sequence shown here is derived from an EMBL/GenBank/DDBJ whole genome shotgun (WGS) entry which is preliminary data.</text>
</comment>
<dbReference type="Proteomes" id="UP000708208">
    <property type="component" value="Unassembled WGS sequence"/>
</dbReference>
<dbReference type="Pfam" id="PF18701">
    <property type="entry name" value="DUF5641"/>
    <property type="match status" value="1"/>
</dbReference>
<sequence length="82" mass="9514">PKWWKPQPNLKEGAIVLIKEENLPPLNWRMGRVIKVHPDENNRVRVATIRTSQGEMKRPVVKLALLPLDTQEDQQHEANEST</sequence>
<evidence type="ECO:0000313" key="2">
    <source>
        <dbReference type="EMBL" id="CAG7716870.1"/>
    </source>
</evidence>
<evidence type="ECO:0000259" key="1">
    <source>
        <dbReference type="Pfam" id="PF18701"/>
    </source>
</evidence>
<reference evidence="2" key="1">
    <citation type="submission" date="2021-06" db="EMBL/GenBank/DDBJ databases">
        <authorList>
            <person name="Hodson N. C."/>
            <person name="Mongue J. A."/>
            <person name="Jaron S. K."/>
        </authorList>
    </citation>
    <scope>NUCLEOTIDE SEQUENCE</scope>
</reference>
<feature type="non-terminal residue" evidence="2">
    <location>
        <position position="1"/>
    </location>
</feature>
<dbReference type="OrthoDB" id="8194935at2759"/>
<gene>
    <name evidence="2" type="ORF">AFUS01_LOCUS6356</name>
</gene>
<keyword evidence="3" id="KW-1185">Reference proteome</keyword>
<protein>
    <recommendedName>
        <fullName evidence="1">DUF5641 domain-containing protein</fullName>
    </recommendedName>
</protein>